<keyword evidence="2" id="KW-0732">Signal</keyword>
<dbReference type="EMBL" id="CAJVCH010046441">
    <property type="protein sequence ID" value="CAG7717515.1"/>
    <property type="molecule type" value="Genomic_DNA"/>
</dbReference>
<dbReference type="AlphaFoldDB" id="A0A8J2JI93"/>
<evidence type="ECO:0000256" key="2">
    <source>
        <dbReference type="SAM" id="SignalP"/>
    </source>
</evidence>
<proteinExistence type="predicted"/>
<dbReference type="OrthoDB" id="6369810at2759"/>
<evidence type="ECO:0000256" key="1">
    <source>
        <dbReference type="SAM" id="MobiDB-lite"/>
    </source>
</evidence>
<organism evidence="4 5">
    <name type="scientific">Allacma fusca</name>
    <dbReference type="NCBI Taxonomy" id="39272"/>
    <lineage>
        <taxon>Eukaryota</taxon>
        <taxon>Metazoa</taxon>
        <taxon>Ecdysozoa</taxon>
        <taxon>Arthropoda</taxon>
        <taxon>Hexapoda</taxon>
        <taxon>Collembola</taxon>
        <taxon>Symphypleona</taxon>
        <taxon>Sminthuridae</taxon>
        <taxon>Allacma</taxon>
    </lineage>
</organism>
<protein>
    <recommendedName>
        <fullName evidence="3">C-type lectin domain-containing protein</fullName>
    </recommendedName>
</protein>
<sequence>MISSCCFTSVVIIILGQIVDIDCSGLTNLILPKLAKDIPKRHLLRNYIIYRKPLSWNESQTFCKEKHGFLATFDHHEDANATIESIFKISKPPSANYITGVEKDEFGLDRKYWIGLTDQFTGTGNWLWTGKGKLLSYQSLWYSDQENQTDSTEEGNHEKHCVALGNPKYHLKDQRHTFIDQDCESKNYFICESATTSTTSTTTPKPVAKGRAIGGIGLETLRRKHKFEERPRNRHQNADGISAVDEKILRRKNNMEDNYYDPFLSAESVQLLTTVTTTIRTTTTTPRPSEVLMVEMKEIHRYPGFSDLFFNSESSSRERGTESHRTLKPTVDSLVMVTANSAVTGKPRTAVGIRKNFTKKLGATTVPTTAATNNLETPVTTTMAVENSRTTSATTMAVENSRTTSATTTVITGKLETNSTKTIVTEKSEPTSAIITLATEKAETTIATTVATEKSETTIATTVATERSKMTDTTTEVEKKSEASEATTMAHGHMQGRMVMHWNRTGFTTKMPITNPPVDGTMTDPIIRAENTAEPSSKSPALVSGRMAMAPKKTTETPVARVVPSVRITNVLNPKFATNRKAHVPIQHISHVRKSLELPPTLKWLSEAILHTHPEKRSTHRSNHWTTTTATPNESITEQIPNSTITATTPATLPKSLNVPQARGISSIHSPTLLHSHGNVQNFSENIFAAKSLPNTNATSGLKTITLQRGKVRQTQPEDGEESEMPETTPVWINKTFLTTTSKSPSAVAGRGISGRNPASAVFNDIKIAANPEDDFMELLSDDNELNDYSYKESGVGSIPSQRKLNSPINDPIEQLEKPYDTGVKVYASASGRKVLTNPLHYLTTELPSRFPAQADKRFTETLHESSFIDLIDSDEM</sequence>
<feature type="domain" description="C-type lectin" evidence="3">
    <location>
        <begin position="42"/>
        <end position="192"/>
    </location>
</feature>
<dbReference type="InterPro" id="IPR001304">
    <property type="entry name" value="C-type_lectin-like"/>
</dbReference>
<dbReference type="CDD" id="cd00037">
    <property type="entry name" value="CLECT"/>
    <property type="match status" value="1"/>
</dbReference>
<dbReference type="PANTHER" id="PTHR45784">
    <property type="entry name" value="C-TYPE LECTIN DOMAIN FAMILY 20 MEMBER A-RELATED"/>
    <property type="match status" value="1"/>
</dbReference>
<comment type="caution">
    <text evidence="4">The sequence shown here is derived from an EMBL/GenBank/DDBJ whole genome shotgun (WGS) entry which is preliminary data.</text>
</comment>
<evidence type="ECO:0000259" key="3">
    <source>
        <dbReference type="PROSITE" id="PS50041"/>
    </source>
</evidence>
<feature type="chain" id="PRO_5035161930" description="C-type lectin domain-containing protein" evidence="2">
    <location>
        <begin position="24"/>
        <end position="877"/>
    </location>
</feature>
<feature type="compositionally biased region" description="Basic and acidic residues" evidence="1">
    <location>
        <begin position="467"/>
        <end position="483"/>
    </location>
</feature>
<dbReference type="SMART" id="SM00034">
    <property type="entry name" value="CLECT"/>
    <property type="match status" value="1"/>
</dbReference>
<feature type="signal peptide" evidence="2">
    <location>
        <begin position="1"/>
        <end position="23"/>
    </location>
</feature>
<dbReference type="Pfam" id="PF00059">
    <property type="entry name" value="Lectin_C"/>
    <property type="match status" value="1"/>
</dbReference>
<keyword evidence="5" id="KW-1185">Reference proteome</keyword>
<name>A0A8J2JI93_9HEXA</name>
<gene>
    <name evidence="4" type="ORF">AFUS01_LOCUS6971</name>
</gene>
<dbReference type="PANTHER" id="PTHR45784:SF3">
    <property type="entry name" value="C-TYPE LECTIN DOMAIN FAMILY 4 MEMBER K-LIKE-RELATED"/>
    <property type="match status" value="1"/>
</dbReference>
<evidence type="ECO:0000313" key="5">
    <source>
        <dbReference type="Proteomes" id="UP000708208"/>
    </source>
</evidence>
<dbReference type="PROSITE" id="PS50041">
    <property type="entry name" value="C_TYPE_LECTIN_2"/>
    <property type="match status" value="1"/>
</dbReference>
<evidence type="ECO:0000313" key="4">
    <source>
        <dbReference type="EMBL" id="CAG7717515.1"/>
    </source>
</evidence>
<feature type="region of interest" description="Disordered" evidence="1">
    <location>
        <begin position="467"/>
        <end position="490"/>
    </location>
</feature>
<accession>A0A8J2JI93</accession>
<reference evidence="4" key="1">
    <citation type="submission" date="2021-06" db="EMBL/GenBank/DDBJ databases">
        <authorList>
            <person name="Hodson N. C."/>
            <person name="Mongue J. A."/>
            <person name="Jaron S. K."/>
        </authorList>
    </citation>
    <scope>NUCLEOTIDE SEQUENCE</scope>
</reference>
<dbReference type="Proteomes" id="UP000708208">
    <property type="component" value="Unassembled WGS sequence"/>
</dbReference>